<dbReference type="AlphaFoldDB" id="G0P9C7"/>
<accession>G0P9C7</accession>
<organism evidence="2">
    <name type="scientific">Caenorhabditis brenneri</name>
    <name type="common">Nematode worm</name>
    <dbReference type="NCBI Taxonomy" id="135651"/>
    <lineage>
        <taxon>Eukaryota</taxon>
        <taxon>Metazoa</taxon>
        <taxon>Ecdysozoa</taxon>
        <taxon>Nematoda</taxon>
        <taxon>Chromadorea</taxon>
        <taxon>Rhabditida</taxon>
        <taxon>Rhabditina</taxon>
        <taxon>Rhabditomorpha</taxon>
        <taxon>Rhabditoidea</taxon>
        <taxon>Rhabditidae</taxon>
        <taxon>Peloderinae</taxon>
        <taxon>Caenorhabditis</taxon>
    </lineage>
</organism>
<proteinExistence type="predicted"/>
<dbReference type="HOGENOM" id="CLU_3351559_0_0_1"/>
<dbReference type="InParanoid" id="G0P9C7"/>
<name>G0P9C7_CAEBE</name>
<keyword evidence="2" id="KW-1185">Reference proteome</keyword>
<protein>
    <recommendedName>
        <fullName evidence="3">DH domain-containing protein</fullName>
    </recommendedName>
</protein>
<evidence type="ECO:0000313" key="2">
    <source>
        <dbReference type="Proteomes" id="UP000008068"/>
    </source>
</evidence>
<reference evidence="2" key="1">
    <citation type="submission" date="2011-07" db="EMBL/GenBank/DDBJ databases">
        <authorList>
            <consortium name="Caenorhabditis brenneri Sequencing and Analysis Consortium"/>
            <person name="Wilson R.K."/>
        </authorList>
    </citation>
    <scope>NUCLEOTIDE SEQUENCE [LARGE SCALE GENOMIC DNA]</scope>
    <source>
        <strain evidence="2">PB2801</strain>
    </source>
</reference>
<dbReference type="Proteomes" id="UP000008068">
    <property type="component" value="Unassembled WGS sequence"/>
</dbReference>
<sequence length="37" mass="4393">MALQELLVTEKKYVSDLREVLKLDDLEKEKLEELSDE</sequence>
<evidence type="ECO:0000313" key="1">
    <source>
        <dbReference type="EMBL" id="EGT48461.1"/>
    </source>
</evidence>
<dbReference type="EMBL" id="GL380149">
    <property type="protein sequence ID" value="EGT48461.1"/>
    <property type="molecule type" value="Genomic_DNA"/>
</dbReference>
<evidence type="ECO:0008006" key="3">
    <source>
        <dbReference type="Google" id="ProtNLM"/>
    </source>
</evidence>
<gene>
    <name evidence="1" type="ORF">CAEBREN_28503</name>
</gene>